<dbReference type="EMBL" id="SBJO01000747">
    <property type="protein sequence ID" value="KAF9756199.1"/>
    <property type="molecule type" value="Genomic_DNA"/>
</dbReference>
<feature type="transmembrane region" description="Helical" evidence="7">
    <location>
        <begin position="7"/>
        <end position="32"/>
    </location>
</feature>
<comment type="caution">
    <text evidence="9">The sequence shown here is derived from an EMBL/GenBank/DDBJ whole genome shotgun (WGS) entry which is preliminary data.</text>
</comment>
<evidence type="ECO:0000256" key="5">
    <source>
        <dbReference type="ARBA" id="ARBA00023049"/>
    </source>
</evidence>
<feature type="transmembrane region" description="Helical" evidence="7">
    <location>
        <begin position="174"/>
        <end position="191"/>
    </location>
</feature>
<dbReference type="AlphaFoldDB" id="A0A9P6KWX5"/>
<reference evidence="9 10" key="1">
    <citation type="journal article" date="2020" name="Genome Biol. Evol.">
        <title>Comparative genomics of strictly vertically transmitted, feminizing microsporidia endosymbionts of amphipod crustaceans.</title>
        <authorList>
            <person name="Cormier A."/>
            <person name="Chebbi M.A."/>
            <person name="Giraud I."/>
            <person name="Wattier R."/>
            <person name="Teixeira M."/>
            <person name="Gilbert C."/>
            <person name="Rigaud T."/>
            <person name="Cordaux R."/>
        </authorList>
    </citation>
    <scope>NUCLEOTIDE SEQUENCE [LARGE SCALE GENOMIC DNA]</scope>
    <source>
        <strain evidence="9 10">Ou3-Ou53</strain>
    </source>
</reference>
<feature type="transmembrane region" description="Helical" evidence="7">
    <location>
        <begin position="317"/>
        <end position="339"/>
    </location>
</feature>
<keyword evidence="5 6" id="KW-0482">Metalloprotease</keyword>
<evidence type="ECO:0000256" key="3">
    <source>
        <dbReference type="ARBA" id="ARBA00022801"/>
    </source>
</evidence>
<name>A0A9P6KWX5_9MICR</name>
<evidence type="ECO:0000313" key="9">
    <source>
        <dbReference type="EMBL" id="KAF9756199.1"/>
    </source>
</evidence>
<dbReference type="Pfam" id="PF01435">
    <property type="entry name" value="Peptidase_M48"/>
    <property type="match status" value="1"/>
</dbReference>
<sequence length="401" mass="46909">MKKIWIYLFYTIISFTSFAVLLELISCVDFLISNKLRNDFLMNFLDTDVSEYKYKHKLNTIMLKNIWGCVFDIIVVLFCFITINIFQNLTYFDHNITKKSRTSELDGTEKDEHEQYRVSIFSKRLGRMLESGNRLLFFISFVSLFTINGDFLLSLIVGYIYWKFNVWLFKMFNIYKPMIITGSILGFFYILHNAQIESLSHVSTSERDIPGKIIDYLRNEKIKYNFIRIKEENTVNMAVLEGKNMYHFLLIGSIEIFTKNEVISVLFHEIGHIINKSLPKRKILILSISLMFVVLQTMFLKLNSKINIKNLTSPEKLFVLECIGIVFFTKVIIFTLNVFTQLDELGADSCSKSLFNPKHLATALIKLHFAYGKRFPTTFLYSLLVSTHPSLLKRLNRIGFN</sequence>
<dbReference type="GO" id="GO:0046872">
    <property type="term" value="F:metal ion binding"/>
    <property type="evidence" value="ECO:0007669"/>
    <property type="project" value="UniProtKB-KW"/>
</dbReference>
<proteinExistence type="inferred from homology"/>
<comment type="similarity">
    <text evidence="6">Belongs to the peptidase M48 family.</text>
</comment>
<dbReference type="GO" id="GO:0004222">
    <property type="term" value="F:metalloendopeptidase activity"/>
    <property type="evidence" value="ECO:0007669"/>
    <property type="project" value="InterPro"/>
</dbReference>
<dbReference type="InterPro" id="IPR001915">
    <property type="entry name" value="Peptidase_M48"/>
</dbReference>
<evidence type="ECO:0000256" key="4">
    <source>
        <dbReference type="ARBA" id="ARBA00022833"/>
    </source>
</evidence>
<feature type="domain" description="Peptidase M48" evidence="8">
    <location>
        <begin position="224"/>
        <end position="398"/>
    </location>
</feature>
<evidence type="ECO:0000256" key="7">
    <source>
        <dbReference type="SAM" id="Phobius"/>
    </source>
</evidence>
<protein>
    <submittedName>
        <fullName evidence="9">CAAX prenyl protease 1</fullName>
    </submittedName>
</protein>
<feature type="transmembrane region" description="Helical" evidence="7">
    <location>
        <begin position="283"/>
        <end position="302"/>
    </location>
</feature>
<keyword evidence="7" id="KW-1133">Transmembrane helix</keyword>
<gene>
    <name evidence="9" type="primary">SPAC3H1.05</name>
    <name evidence="9" type="ORF">NGRA_3267</name>
</gene>
<keyword evidence="7" id="KW-0812">Transmembrane</keyword>
<evidence type="ECO:0000256" key="6">
    <source>
        <dbReference type="RuleBase" id="RU003983"/>
    </source>
</evidence>
<keyword evidence="1 6" id="KW-0645">Protease</keyword>
<accession>A0A9P6KWX5</accession>
<keyword evidence="10" id="KW-1185">Reference proteome</keyword>
<dbReference type="Proteomes" id="UP000740883">
    <property type="component" value="Unassembled WGS sequence"/>
</dbReference>
<dbReference type="GO" id="GO:0006508">
    <property type="term" value="P:proteolysis"/>
    <property type="evidence" value="ECO:0007669"/>
    <property type="project" value="UniProtKB-KW"/>
</dbReference>
<comment type="cofactor">
    <cofactor evidence="6">
        <name>Zn(2+)</name>
        <dbReference type="ChEBI" id="CHEBI:29105"/>
    </cofactor>
    <text evidence="6">Binds 1 zinc ion per subunit.</text>
</comment>
<evidence type="ECO:0000259" key="8">
    <source>
        <dbReference type="Pfam" id="PF01435"/>
    </source>
</evidence>
<keyword evidence="4 6" id="KW-0862">Zinc</keyword>
<evidence type="ECO:0000256" key="1">
    <source>
        <dbReference type="ARBA" id="ARBA00022670"/>
    </source>
</evidence>
<keyword evidence="7" id="KW-0472">Membrane</keyword>
<keyword evidence="2" id="KW-0479">Metal-binding</keyword>
<evidence type="ECO:0000313" key="10">
    <source>
        <dbReference type="Proteomes" id="UP000740883"/>
    </source>
</evidence>
<evidence type="ECO:0000256" key="2">
    <source>
        <dbReference type="ARBA" id="ARBA00022723"/>
    </source>
</evidence>
<feature type="transmembrane region" description="Helical" evidence="7">
    <location>
        <begin position="135"/>
        <end position="162"/>
    </location>
</feature>
<feature type="transmembrane region" description="Helical" evidence="7">
    <location>
        <begin position="65"/>
        <end position="86"/>
    </location>
</feature>
<organism evidence="9 10">
    <name type="scientific">Nosema granulosis</name>
    <dbReference type="NCBI Taxonomy" id="83296"/>
    <lineage>
        <taxon>Eukaryota</taxon>
        <taxon>Fungi</taxon>
        <taxon>Fungi incertae sedis</taxon>
        <taxon>Microsporidia</taxon>
        <taxon>Nosematidae</taxon>
        <taxon>Nosema</taxon>
    </lineage>
</organism>
<keyword evidence="3 6" id="KW-0378">Hydrolase</keyword>
<dbReference type="OrthoDB" id="360839at2759"/>